<dbReference type="Proteomes" id="UP001174934">
    <property type="component" value="Unassembled WGS sequence"/>
</dbReference>
<comment type="caution">
    <text evidence="2">The sequence shown here is derived from an EMBL/GenBank/DDBJ whole genome shotgun (WGS) entry which is preliminary data.</text>
</comment>
<evidence type="ECO:0000259" key="1">
    <source>
        <dbReference type="Pfam" id="PF23155"/>
    </source>
</evidence>
<feature type="domain" description="DUF7053" evidence="1">
    <location>
        <begin position="9"/>
        <end position="177"/>
    </location>
</feature>
<sequence>MASSPSLTIITRVPLPAFLDPRLVLESLHTFESLIVANPLLKTYERRAVQVDTLVDDPFFHEDGQKLSAFVVTDRVPIIPGVGSWATKDVVIPCVFQSFEHGVRCRADAQAGVTVRSSYEVRPRGHVEGGPAEVRPGDGDYELVEIANIDCGSFVKAFVKRSFTNAHQDILQRVVDDIARRHSTANQ</sequence>
<dbReference type="EMBL" id="JAULSR010000004">
    <property type="protein sequence ID" value="KAK0621723.1"/>
    <property type="molecule type" value="Genomic_DNA"/>
</dbReference>
<dbReference type="PANTHER" id="PTHR38117:SF1">
    <property type="entry name" value="DUF3074 DOMAIN-CONTAINING PROTEIN"/>
    <property type="match status" value="1"/>
</dbReference>
<keyword evidence="3" id="KW-1185">Reference proteome</keyword>
<name>A0AA39WU88_9PEZI</name>
<reference evidence="2" key="1">
    <citation type="submission" date="2023-06" db="EMBL/GenBank/DDBJ databases">
        <title>Genome-scale phylogeny and comparative genomics of the fungal order Sordariales.</title>
        <authorList>
            <consortium name="Lawrence Berkeley National Laboratory"/>
            <person name="Hensen N."/>
            <person name="Bonometti L."/>
            <person name="Westerberg I."/>
            <person name="Brannstrom I.O."/>
            <person name="Guillou S."/>
            <person name="Cros-Aarteil S."/>
            <person name="Calhoun S."/>
            <person name="Haridas S."/>
            <person name="Kuo A."/>
            <person name="Mondo S."/>
            <person name="Pangilinan J."/>
            <person name="Riley R."/>
            <person name="LaButti K."/>
            <person name="Andreopoulos B."/>
            <person name="Lipzen A."/>
            <person name="Chen C."/>
            <person name="Yanf M."/>
            <person name="Daum C."/>
            <person name="Ng V."/>
            <person name="Clum A."/>
            <person name="Steindorff A."/>
            <person name="Ohm R."/>
            <person name="Martin F."/>
            <person name="Silar P."/>
            <person name="Natvig D."/>
            <person name="Lalanne C."/>
            <person name="Gautier V."/>
            <person name="Ament-velasquez S.L."/>
            <person name="Kruys A."/>
            <person name="Hutchinson M.I."/>
            <person name="Powell A.J."/>
            <person name="Barry K."/>
            <person name="Miller A.N."/>
            <person name="Grigoriev I.V."/>
            <person name="Debuchy R."/>
            <person name="Gladieux P."/>
            <person name="Thoren M.H."/>
            <person name="Johannesson H."/>
        </authorList>
    </citation>
    <scope>NUCLEOTIDE SEQUENCE</scope>
    <source>
        <strain evidence="2">SMH3391-2</strain>
    </source>
</reference>
<dbReference type="PANTHER" id="PTHR38117">
    <property type="entry name" value="NACHT AND WD40 DOMAIN PROTEIN"/>
    <property type="match status" value="1"/>
</dbReference>
<accession>A0AA39WU88</accession>
<dbReference type="AlphaFoldDB" id="A0AA39WU88"/>
<dbReference type="InterPro" id="IPR055481">
    <property type="entry name" value="DUF7053"/>
</dbReference>
<gene>
    <name evidence="2" type="ORF">B0T17DRAFT_618135</name>
</gene>
<protein>
    <recommendedName>
        <fullName evidence="1">DUF7053 domain-containing protein</fullName>
    </recommendedName>
</protein>
<organism evidence="2 3">
    <name type="scientific">Bombardia bombarda</name>
    <dbReference type="NCBI Taxonomy" id="252184"/>
    <lineage>
        <taxon>Eukaryota</taxon>
        <taxon>Fungi</taxon>
        <taxon>Dikarya</taxon>
        <taxon>Ascomycota</taxon>
        <taxon>Pezizomycotina</taxon>
        <taxon>Sordariomycetes</taxon>
        <taxon>Sordariomycetidae</taxon>
        <taxon>Sordariales</taxon>
        <taxon>Lasiosphaeriaceae</taxon>
        <taxon>Bombardia</taxon>
    </lineage>
</organism>
<proteinExistence type="predicted"/>
<evidence type="ECO:0000313" key="3">
    <source>
        <dbReference type="Proteomes" id="UP001174934"/>
    </source>
</evidence>
<evidence type="ECO:0000313" key="2">
    <source>
        <dbReference type="EMBL" id="KAK0621723.1"/>
    </source>
</evidence>
<dbReference type="Pfam" id="PF23155">
    <property type="entry name" value="DUF7053"/>
    <property type="match status" value="1"/>
</dbReference>